<evidence type="ECO:0000256" key="1">
    <source>
        <dbReference type="ARBA" id="ARBA00004123"/>
    </source>
</evidence>
<dbReference type="SMART" id="SM00415">
    <property type="entry name" value="HSF"/>
    <property type="match status" value="1"/>
</dbReference>
<comment type="caution">
    <text evidence="7">The sequence shown here is derived from an EMBL/GenBank/DDBJ whole genome shotgun (WGS) entry which is preliminary data.</text>
</comment>
<feature type="compositionally biased region" description="Polar residues" evidence="5">
    <location>
        <begin position="179"/>
        <end position="194"/>
    </location>
</feature>
<comment type="subcellular location">
    <subcellularLocation>
        <location evidence="1">Nucleus</location>
    </subcellularLocation>
</comment>
<dbReference type="Proteomes" id="UP001516023">
    <property type="component" value="Unassembled WGS sequence"/>
</dbReference>
<dbReference type="InterPro" id="IPR000232">
    <property type="entry name" value="HSF_DNA-bd"/>
</dbReference>
<feature type="region of interest" description="Disordered" evidence="5">
    <location>
        <begin position="475"/>
        <end position="644"/>
    </location>
</feature>
<dbReference type="PANTHER" id="PTHR10015">
    <property type="entry name" value="HEAT SHOCK TRANSCRIPTION FACTOR"/>
    <property type="match status" value="1"/>
</dbReference>
<feature type="compositionally biased region" description="Basic and acidic residues" evidence="5">
    <location>
        <begin position="599"/>
        <end position="610"/>
    </location>
</feature>
<accession>A0ABD3QDR8</accession>
<dbReference type="InterPro" id="IPR036390">
    <property type="entry name" value="WH_DNA-bd_sf"/>
</dbReference>
<feature type="compositionally biased region" description="Basic and acidic residues" evidence="5">
    <location>
        <begin position="512"/>
        <end position="537"/>
    </location>
</feature>
<feature type="compositionally biased region" description="Basic residues" evidence="5">
    <location>
        <begin position="362"/>
        <end position="372"/>
    </location>
</feature>
<dbReference type="EMBL" id="JABMIG020000050">
    <property type="protein sequence ID" value="KAL3797981.1"/>
    <property type="molecule type" value="Genomic_DNA"/>
</dbReference>
<evidence type="ECO:0000313" key="8">
    <source>
        <dbReference type="Proteomes" id="UP001516023"/>
    </source>
</evidence>
<feature type="region of interest" description="Disordered" evidence="5">
    <location>
        <begin position="337"/>
        <end position="382"/>
    </location>
</feature>
<reference evidence="7 8" key="1">
    <citation type="journal article" date="2020" name="G3 (Bethesda)">
        <title>Improved Reference Genome for Cyclotella cryptica CCMP332, a Model for Cell Wall Morphogenesis, Salinity Adaptation, and Lipid Production in Diatoms (Bacillariophyta).</title>
        <authorList>
            <person name="Roberts W.R."/>
            <person name="Downey K.M."/>
            <person name="Ruck E.C."/>
            <person name="Traller J.C."/>
            <person name="Alverson A.J."/>
        </authorList>
    </citation>
    <scope>NUCLEOTIDE SEQUENCE [LARGE SCALE GENOMIC DNA]</scope>
    <source>
        <strain evidence="7 8">CCMP332</strain>
    </source>
</reference>
<feature type="domain" description="HSF-type DNA-binding" evidence="6">
    <location>
        <begin position="692"/>
        <end position="789"/>
    </location>
</feature>
<feature type="compositionally biased region" description="Low complexity" evidence="5">
    <location>
        <begin position="350"/>
        <end position="361"/>
    </location>
</feature>
<evidence type="ECO:0000259" key="6">
    <source>
        <dbReference type="SMART" id="SM00415"/>
    </source>
</evidence>
<sequence length="900" mass="98703">MIRSAAKKAENKVTYMIVSYCTKTHHLQHRTRSVRMGMLQQPSYRERRQQGRPTTDLEIPSPSMRNEDDASMTFHRDDDASMCRKKPGAGHGDKDTMVAMEEDGPRMIRNERNVVAGNDRAINDATGNGSNNVDGMPKYEGPITIPTRMTSDPHRWEFASKNNNNNNNNHDDDDGHRPASSTEFDSSSHPVDTTNETRQEKIRRSNRPPPFDSHRKTLTAMDTSMVNASDAAAREEATSSMLYLSNNHNNNNAARTTSTLPPNPVGLLHSQASPNANYPHCGASSAMEVETMSNENGTWHVKNADATGKEHNGREEAVVPAAASCGSAEFPMRNVRREDHSSTMAPPPTLSSSSSCSSVQHPPHHHHPHHHATTTTRDADHERRGSGYLLLAAEAMERTESRENAIRRAAMELVAAAAVAGGGDGETTDMPRFYHTFGTTTTSTTVDTSATSGRVCPYSARLQQVFEMPSLNAEQLLSSGDDPHCSSSRRRRSSCLDGRTSVTMSMPIGSRLENHEEDRRVAAVSRQEDSIRMRRMEPPPQEQMRGNTLASQDGCSSNSRFSTSSLAPVVSAPIGQSTSNVTPSKINNNNSGGSSKTLTDNKPKSSKSDKNGTTTAAASATTTTSQLLPSGRPRPPPQKHVYHDYANLPDTAPILPLSHGAAATVATTANNDESSPSHPSTSTIVRKKTGGVSQPFPEKLMSMLDNETRHRPEVVSWLPHGRAFLVRKPKVFTSEIMPEYFRQSKLTSFQRQLNLYGFRRITQGADGGAYYHELFLRGRPNLCARMVRQKVKGTGHKQPTDIASEPNFYAMPSVEPLPEAVASYSSTMQQQQQQPLIEDDDQDYDSYMNSPGIRAAALLKRMSSVGTPSQFSLDEYTNNIHPPPLVSSGMGAMDRAQSDL</sequence>
<dbReference type="GO" id="GO:0005634">
    <property type="term" value="C:nucleus"/>
    <property type="evidence" value="ECO:0007669"/>
    <property type="project" value="UniProtKB-SubCell"/>
</dbReference>
<evidence type="ECO:0000256" key="2">
    <source>
        <dbReference type="ARBA" id="ARBA00023125"/>
    </source>
</evidence>
<feature type="region of interest" description="Disordered" evidence="5">
    <location>
        <begin position="35"/>
        <end position="71"/>
    </location>
</feature>
<dbReference type="InterPro" id="IPR036388">
    <property type="entry name" value="WH-like_DNA-bd_sf"/>
</dbReference>
<feature type="compositionally biased region" description="Low complexity" evidence="5">
    <location>
        <begin position="584"/>
        <end position="596"/>
    </location>
</feature>
<gene>
    <name evidence="7" type="ORF">HJC23_013219</name>
</gene>
<dbReference type="GO" id="GO:0003677">
    <property type="term" value="F:DNA binding"/>
    <property type="evidence" value="ECO:0007669"/>
    <property type="project" value="UniProtKB-KW"/>
</dbReference>
<feature type="compositionally biased region" description="Polar residues" evidence="5">
    <location>
        <begin position="544"/>
        <end position="566"/>
    </location>
</feature>
<dbReference type="PANTHER" id="PTHR10015:SF206">
    <property type="entry name" value="HSF-TYPE DNA-BINDING DOMAIN-CONTAINING PROTEIN"/>
    <property type="match status" value="1"/>
</dbReference>
<feature type="region of interest" description="Disordered" evidence="5">
    <location>
        <begin position="668"/>
        <end position="697"/>
    </location>
</feature>
<feature type="compositionally biased region" description="Polar residues" evidence="5">
    <location>
        <begin position="670"/>
        <end position="684"/>
    </location>
</feature>
<feature type="region of interest" description="Disordered" evidence="5">
    <location>
        <begin position="120"/>
        <end position="216"/>
    </location>
</feature>
<name>A0ABD3QDR8_9STRA</name>
<evidence type="ECO:0000313" key="7">
    <source>
        <dbReference type="EMBL" id="KAL3797981.1"/>
    </source>
</evidence>
<keyword evidence="8" id="KW-1185">Reference proteome</keyword>
<dbReference type="FunFam" id="1.10.10.10:FF:000479">
    <property type="entry name" value="Predicted protein"/>
    <property type="match status" value="1"/>
</dbReference>
<protein>
    <recommendedName>
        <fullName evidence="6">HSF-type DNA-binding domain-containing protein</fullName>
    </recommendedName>
</protein>
<organism evidence="7 8">
    <name type="scientific">Cyclotella cryptica</name>
    <dbReference type="NCBI Taxonomy" id="29204"/>
    <lineage>
        <taxon>Eukaryota</taxon>
        <taxon>Sar</taxon>
        <taxon>Stramenopiles</taxon>
        <taxon>Ochrophyta</taxon>
        <taxon>Bacillariophyta</taxon>
        <taxon>Coscinodiscophyceae</taxon>
        <taxon>Thalassiosirophycidae</taxon>
        <taxon>Stephanodiscales</taxon>
        <taxon>Stephanodiscaceae</taxon>
        <taxon>Cyclotella</taxon>
    </lineage>
</organism>
<keyword evidence="2" id="KW-0238">DNA-binding</keyword>
<proteinExistence type="inferred from homology"/>
<evidence type="ECO:0000256" key="4">
    <source>
        <dbReference type="RuleBase" id="RU004020"/>
    </source>
</evidence>
<keyword evidence="3" id="KW-0539">Nucleus</keyword>
<evidence type="ECO:0000256" key="3">
    <source>
        <dbReference type="ARBA" id="ARBA00023242"/>
    </source>
</evidence>
<dbReference type="AlphaFoldDB" id="A0ABD3QDR8"/>
<dbReference type="Pfam" id="PF00447">
    <property type="entry name" value="HSF_DNA-bind"/>
    <property type="match status" value="1"/>
</dbReference>
<feature type="compositionally biased region" description="Polar residues" evidence="5">
    <location>
        <begin position="574"/>
        <end position="583"/>
    </location>
</feature>
<dbReference type="Gene3D" id="1.10.10.10">
    <property type="entry name" value="Winged helix-like DNA-binding domain superfamily/Winged helix DNA-binding domain"/>
    <property type="match status" value="1"/>
</dbReference>
<feature type="compositionally biased region" description="Low complexity" evidence="5">
    <location>
        <begin position="611"/>
        <end position="625"/>
    </location>
</feature>
<comment type="similarity">
    <text evidence="4">Belongs to the HSF family.</text>
</comment>
<dbReference type="SUPFAM" id="SSF46785">
    <property type="entry name" value="Winged helix' DNA-binding domain"/>
    <property type="match status" value="1"/>
</dbReference>
<evidence type="ECO:0000256" key="5">
    <source>
        <dbReference type="SAM" id="MobiDB-lite"/>
    </source>
</evidence>